<dbReference type="EMBL" id="JBHTCE010000001">
    <property type="protein sequence ID" value="MFC7389839.1"/>
    <property type="molecule type" value="Genomic_DNA"/>
</dbReference>
<feature type="transmembrane region" description="Helical" evidence="10">
    <location>
        <begin position="298"/>
        <end position="320"/>
    </location>
</feature>
<keyword evidence="4 10" id="KW-0812">Transmembrane</keyword>
<gene>
    <name evidence="12" type="ORF">ACFQO8_06745</name>
</gene>
<dbReference type="Pfam" id="PF00999">
    <property type="entry name" value="Na_H_Exchanger"/>
    <property type="match status" value="1"/>
</dbReference>
<feature type="transmembrane region" description="Helical" evidence="10">
    <location>
        <begin position="112"/>
        <end position="136"/>
    </location>
</feature>
<feature type="transmembrane region" description="Helical" evidence="10">
    <location>
        <begin position="25"/>
        <end position="42"/>
    </location>
</feature>
<feature type="transmembrane region" description="Helical" evidence="10">
    <location>
        <begin position="340"/>
        <end position="358"/>
    </location>
</feature>
<dbReference type="InterPro" id="IPR038770">
    <property type="entry name" value="Na+/solute_symporter_sf"/>
</dbReference>
<feature type="transmembrane region" description="Helical" evidence="10">
    <location>
        <begin position="54"/>
        <end position="71"/>
    </location>
</feature>
<evidence type="ECO:0000256" key="3">
    <source>
        <dbReference type="ARBA" id="ARBA00022475"/>
    </source>
</evidence>
<evidence type="ECO:0000256" key="8">
    <source>
        <dbReference type="ARBA" id="ARBA00023136"/>
    </source>
</evidence>
<comment type="subcellular location">
    <subcellularLocation>
        <location evidence="1">Cell membrane</location>
        <topology evidence="1">Multi-pass membrane protein</topology>
    </subcellularLocation>
</comment>
<dbReference type="RefSeq" id="WP_214788167.1">
    <property type="nucleotide sequence ID" value="NZ_JANIEL010000002.1"/>
</dbReference>
<accession>A0ABW2PK36</accession>
<evidence type="ECO:0000313" key="13">
    <source>
        <dbReference type="Proteomes" id="UP001596439"/>
    </source>
</evidence>
<feature type="transmembrane region" description="Helical" evidence="10">
    <location>
        <begin position="270"/>
        <end position="286"/>
    </location>
</feature>
<feature type="transmembrane region" description="Helical" evidence="10">
    <location>
        <begin position="217"/>
        <end position="250"/>
    </location>
</feature>
<reference evidence="13" key="1">
    <citation type="journal article" date="2019" name="Int. J. Syst. Evol. Microbiol.">
        <title>The Global Catalogue of Microorganisms (GCM) 10K type strain sequencing project: providing services to taxonomists for standard genome sequencing and annotation.</title>
        <authorList>
            <consortium name="The Broad Institute Genomics Platform"/>
            <consortium name="The Broad Institute Genome Sequencing Center for Infectious Disease"/>
            <person name="Wu L."/>
            <person name="Ma J."/>
        </authorList>
    </citation>
    <scope>NUCLEOTIDE SEQUENCE [LARGE SCALE GENOMIC DNA]</scope>
    <source>
        <strain evidence="13">CCUG 55590</strain>
    </source>
</reference>
<evidence type="ECO:0000256" key="2">
    <source>
        <dbReference type="ARBA" id="ARBA00022448"/>
    </source>
</evidence>
<dbReference type="InterPro" id="IPR018422">
    <property type="entry name" value="Cation/H_exchanger_CPA1"/>
</dbReference>
<proteinExistence type="predicted"/>
<keyword evidence="3" id="KW-1003">Cell membrane</keyword>
<dbReference type="PANTHER" id="PTHR10110:SF86">
    <property type="entry name" value="SODIUM_HYDROGEN EXCHANGER 7"/>
    <property type="match status" value="1"/>
</dbReference>
<evidence type="ECO:0000256" key="5">
    <source>
        <dbReference type="ARBA" id="ARBA00022989"/>
    </source>
</evidence>
<sequence>MIAQQVITLLLIGYFIYLIDSKRNYFPVPVILVLIGIGLSYIAFFDSVFISKDMIFEVFLPALLFTSAYQFKYKDLKDNIGIITILSTVGLVLTAILMGYGTFWISELFTPLTLTASFLLASILIPTDPVSVTAILKRSKGEKRIADVVEGESMVNDGTSVVIFTIFLSMFATGERFSTLNFLTEFLMVSAGGIGIGFIFGFLLKKLMIVSFKKHELVMLTIVTAYGAFYLADALEVSGVLATVTAGMMLSHELGTKEDCETVQRHLDGFWDIVIPMLLALLFLLIGIEATSYLSVSLWTFAVLLFLLSIVTRFIVVGGLVYSVPVWRKEFKDDLTATSLLTWSGIKGTMSIALVLWLEAENIDGSNEMISLAFAVILLSLVLQSIGVYPLTTYLTNKHDDR</sequence>
<keyword evidence="13" id="KW-1185">Reference proteome</keyword>
<evidence type="ECO:0000256" key="1">
    <source>
        <dbReference type="ARBA" id="ARBA00004651"/>
    </source>
</evidence>
<feature type="transmembrane region" description="Helical" evidence="10">
    <location>
        <begin position="186"/>
        <end position="205"/>
    </location>
</feature>
<evidence type="ECO:0000256" key="7">
    <source>
        <dbReference type="ARBA" id="ARBA00023065"/>
    </source>
</evidence>
<comment type="caution">
    <text evidence="12">The sequence shown here is derived from an EMBL/GenBank/DDBJ whole genome shotgun (WGS) entry which is preliminary data.</text>
</comment>
<dbReference type="Proteomes" id="UP001596439">
    <property type="component" value="Unassembled WGS sequence"/>
</dbReference>
<keyword evidence="9" id="KW-0739">Sodium transport</keyword>
<feature type="domain" description="Cation/H+ exchanger transmembrane" evidence="11">
    <location>
        <begin position="12"/>
        <end position="392"/>
    </location>
</feature>
<protein>
    <submittedName>
        <fullName evidence="12">Cation:proton antiporter</fullName>
    </submittedName>
</protein>
<feature type="transmembrane region" description="Helical" evidence="10">
    <location>
        <begin position="370"/>
        <end position="392"/>
    </location>
</feature>
<keyword evidence="5 10" id="KW-1133">Transmembrane helix</keyword>
<evidence type="ECO:0000256" key="9">
    <source>
        <dbReference type="ARBA" id="ARBA00023201"/>
    </source>
</evidence>
<dbReference type="InterPro" id="IPR006153">
    <property type="entry name" value="Cation/H_exchanger_TM"/>
</dbReference>
<dbReference type="PANTHER" id="PTHR10110">
    <property type="entry name" value="SODIUM/HYDROGEN EXCHANGER"/>
    <property type="match status" value="1"/>
</dbReference>
<dbReference type="Gene3D" id="1.20.1530.20">
    <property type="match status" value="1"/>
</dbReference>
<evidence type="ECO:0000256" key="4">
    <source>
        <dbReference type="ARBA" id="ARBA00022692"/>
    </source>
</evidence>
<evidence type="ECO:0000256" key="6">
    <source>
        <dbReference type="ARBA" id="ARBA00023053"/>
    </source>
</evidence>
<keyword evidence="2" id="KW-0813">Transport</keyword>
<name>A0ABW2PK36_9BACL</name>
<keyword evidence="7" id="KW-0406">Ion transport</keyword>
<feature type="transmembrane region" description="Helical" evidence="10">
    <location>
        <begin position="83"/>
        <end position="106"/>
    </location>
</feature>
<organism evidence="12 13">
    <name type="scientific">Exiguobacterium aestuarii</name>
    <dbReference type="NCBI Taxonomy" id="273527"/>
    <lineage>
        <taxon>Bacteria</taxon>
        <taxon>Bacillati</taxon>
        <taxon>Bacillota</taxon>
        <taxon>Bacilli</taxon>
        <taxon>Bacillales</taxon>
        <taxon>Bacillales Family XII. Incertae Sedis</taxon>
        <taxon>Exiguobacterium</taxon>
    </lineage>
</organism>
<evidence type="ECO:0000259" key="11">
    <source>
        <dbReference type="Pfam" id="PF00999"/>
    </source>
</evidence>
<feature type="transmembrane region" description="Helical" evidence="10">
    <location>
        <begin position="157"/>
        <end position="174"/>
    </location>
</feature>
<evidence type="ECO:0000256" key="10">
    <source>
        <dbReference type="SAM" id="Phobius"/>
    </source>
</evidence>
<keyword evidence="6" id="KW-0915">Sodium</keyword>
<evidence type="ECO:0000313" key="12">
    <source>
        <dbReference type="EMBL" id="MFC7389839.1"/>
    </source>
</evidence>
<keyword evidence="8 10" id="KW-0472">Membrane</keyword>